<feature type="transmembrane region" description="Helical" evidence="1">
    <location>
        <begin position="12"/>
        <end position="33"/>
    </location>
</feature>
<feature type="transmembrane region" description="Helical" evidence="1">
    <location>
        <begin position="45"/>
        <end position="65"/>
    </location>
</feature>
<dbReference type="Proteomes" id="UP000282832">
    <property type="component" value="Unassembled WGS sequence"/>
</dbReference>
<keyword evidence="1" id="KW-1133">Transmembrane helix</keyword>
<sequence length="69" mass="7783">MAYLTSNESLFILFGISLFLVHPILMLIALIKTLRNQSFSGTEKLVRVLVIFLFPIIGSVSIFIVDRRG</sequence>
<evidence type="ECO:0000313" key="2">
    <source>
        <dbReference type="EMBL" id="RVU23303.1"/>
    </source>
</evidence>
<evidence type="ECO:0008006" key="4">
    <source>
        <dbReference type="Google" id="ProtNLM"/>
    </source>
</evidence>
<dbReference type="AlphaFoldDB" id="A0A437PLZ0"/>
<keyword evidence="1" id="KW-0812">Transmembrane</keyword>
<keyword evidence="1" id="KW-0472">Membrane</keyword>
<accession>A0A437PLZ0</accession>
<reference evidence="2 3" key="1">
    <citation type="submission" date="2019-01" db="EMBL/GenBank/DDBJ databases">
        <authorList>
            <person name="Chen W.-M."/>
        </authorList>
    </citation>
    <scope>NUCLEOTIDE SEQUENCE [LARGE SCALE GENOMIC DNA]</scope>
    <source>
        <strain evidence="2 3">FSY-15</strain>
    </source>
</reference>
<dbReference type="RefSeq" id="WP_127805428.1">
    <property type="nucleotide sequence ID" value="NZ_SACY01000006.1"/>
</dbReference>
<protein>
    <recommendedName>
        <fullName evidence="4">Cardiolipin synthase N-terminal domain-containing protein</fullName>
    </recommendedName>
</protein>
<evidence type="ECO:0000313" key="3">
    <source>
        <dbReference type="Proteomes" id="UP000282832"/>
    </source>
</evidence>
<comment type="caution">
    <text evidence="2">The sequence shown here is derived from an EMBL/GenBank/DDBJ whole genome shotgun (WGS) entry which is preliminary data.</text>
</comment>
<proteinExistence type="predicted"/>
<name>A0A437PLZ0_9BACT</name>
<evidence type="ECO:0000256" key="1">
    <source>
        <dbReference type="SAM" id="Phobius"/>
    </source>
</evidence>
<dbReference type="EMBL" id="SACY01000006">
    <property type="protein sequence ID" value="RVU23303.1"/>
    <property type="molecule type" value="Genomic_DNA"/>
</dbReference>
<organism evidence="2 3">
    <name type="scientific">Sandaracinomonas limnophila</name>
    <dbReference type="NCBI Taxonomy" id="1862386"/>
    <lineage>
        <taxon>Bacteria</taxon>
        <taxon>Pseudomonadati</taxon>
        <taxon>Bacteroidota</taxon>
        <taxon>Cytophagia</taxon>
        <taxon>Cytophagales</taxon>
        <taxon>Flectobacillaceae</taxon>
        <taxon>Sandaracinomonas</taxon>
    </lineage>
</organism>
<keyword evidence="3" id="KW-1185">Reference proteome</keyword>
<gene>
    <name evidence="2" type="ORF">EOJ36_11250</name>
</gene>